<feature type="domain" description="ABC transporter" evidence="4">
    <location>
        <begin position="4"/>
        <end position="235"/>
    </location>
</feature>
<evidence type="ECO:0000256" key="1">
    <source>
        <dbReference type="ARBA" id="ARBA00022448"/>
    </source>
</evidence>
<evidence type="ECO:0000256" key="3">
    <source>
        <dbReference type="ARBA" id="ARBA00022840"/>
    </source>
</evidence>
<comment type="caution">
    <text evidence="5">The sequence shown here is derived from an EMBL/GenBank/DDBJ whole genome shotgun (WGS) entry which is preliminary data.</text>
</comment>
<accession>A0A8J4H4D6</accession>
<protein>
    <submittedName>
        <fullName evidence="5">ABC-type transporter ATP-binding protein EcsA</fullName>
    </submittedName>
</protein>
<dbReference type="SUPFAM" id="SSF52540">
    <property type="entry name" value="P-loop containing nucleoside triphosphate hydrolases"/>
    <property type="match status" value="1"/>
</dbReference>
<reference evidence="5" key="1">
    <citation type="submission" date="2021-04" db="EMBL/GenBank/DDBJ databases">
        <title>Draft genome sequence of Xylanibacillus composti strain K13.</title>
        <authorList>
            <person name="Uke A."/>
            <person name="Chhe C."/>
            <person name="Baramee S."/>
            <person name="Kosugi A."/>
        </authorList>
    </citation>
    <scope>NUCLEOTIDE SEQUENCE</scope>
    <source>
        <strain evidence="5">K13</strain>
    </source>
</reference>
<dbReference type="CDD" id="cd03230">
    <property type="entry name" value="ABC_DR_subfamily_A"/>
    <property type="match status" value="1"/>
</dbReference>
<dbReference type="InterPro" id="IPR003593">
    <property type="entry name" value="AAA+_ATPase"/>
</dbReference>
<organism evidence="5 6">
    <name type="scientific">Xylanibacillus composti</name>
    <dbReference type="NCBI Taxonomy" id="1572762"/>
    <lineage>
        <taxon>Bacteria</taxon>
        <taxon>Bacillati</taxon>
        <taxon>Bacillota</taxon>
        <taxon>Bacilli</taxon>
        <taxon>Bacillales</taxon>
        <taxon>Paenibacillaceae</taxon>
        <taxon>Xylanibacillus</taxon>
    </lineage>
</organism>
<evidence type="ECO:0000259" key="4">
    <source>
        <dbReference type="PROSITE" id="PS50893"/>
    </source>
</evidence>
<name>A0A8J4H4D6_9BACL</name>
<dbReference type="InterPro" id="IPR003439">
    <property type="entry name" value="ABC_transporter-like_ATP-bd"/>
</dbReference>
<gene>
    <name evidence="5" type="primary">ecsA</name>
    <name evidence="5" type="ORF">XYCOK13_13070</name>
</gene>
<dbReference type="Gene3D" id="3.40.50.300">
    <property type="entry name" value="P-loop containing nucleotide triphosphate hydrolases"/>
    <property type="match status" value="1"/>
</dbReference>
<dbReference type="PROSITE" id="PS50893">
    <property type="entry name" value="ABC_TRANSPORTER_2"/>
    <property type="match status" value="1"/>
</dbReference>
<dbReference type="PANTHER" id="PTHR42939">
    <property type="entry name" value="ABC TRANSPORTER ATP-BINDING PROTEIN ALBC-RELATED"/>
    <property type="match status" value="1"/>
</dbReference>
<dbReference type="GO" id="GO:0016887">
    <property type="term" value="F:ATP hydrolysis activity"/>
    <property type="evidence" value="ECO:0007669"/>
    <property type="project" value="InterPro"/>
</dbReference>
<dbReference type="GO" id="GO:0005524">
    <property type="term" value="F:ATP binding"/>
    <property type="evidence" value="ECO:0007669"/>
    <property type="project" value="UniProtKB-KW"/>
</dbReference>
<sequence>MNILQVDGLTGGYSRNRPVLHDISFAVRPGEMVGMVGLNGAGKSTTMKHLLGLLIPHSGSVRIKGVTLKEQPDTYRAAYAYVPEHPLVFEELTVREHLRLTAMAYGIEAAAAERRVQQLLGEFRMDAKADVFPGHLSKGMQQKLMIMNAFLVQPDLYLIDEPFLGLDPLGIRSLLDQLREVRSQGAGILMSSHILATLEQYCDRYVVIHEGRVRAWGTLDEIRNAWGGKEGERLEDVFYRIVDGAEQS</sequence>
<dbReference type="PANTHER" id="PTHR42939:SF2">
    <property type="entry name" value="ABC-TYPE TRANSPORTER ATP-BINDING PROTEIN ECSA"/>
    <property type="match status" value="1"/>
</dbReference>
<dbReference type="InterPro" id="IPR027417">
    <property type="entry name" value="P-loop_NTPase"/>
</dbReference>
<dbReference type="EMBL" id="BOVK01000015">
    <property type="protein sequence ID" value="GIQ68483.1"/>
    <property type="molecule type" value="Genomic_DNA"/>
</dbReference>
<evidence type="ECO:0000256" key="2">
    <source>
        <dbReference type="ARBA" id="ARBA00022741"/>
    </source>
</evidence>
<keyword evidence="1" id="KW-0813">Transport</keyword>
<keyword evidence="3 5" id="KW-0067">ATP-binding</keyword>
<dbReference type="Proteomes" id="UP000677918">
    <property type="component" value="Unassembled WGS sequence"/>
</dbReference>
<dbReference type="RefSeq" id="WP_213411062.1">
    <property type="nucleotide sequence ID" value="NZ_BOVK01000015.1"/>
</dbReference>
<evidence type="ECO:0000313" key="5">
    <source>
        <dbReference type="EMBL" id="GIQ68483.1"/>
    </source>
</evidence>
<proteinExistence type="predicted"/>
<dbReference type="AlphaFoldDB" id="A0A8J4H4D6"/>
<evidence type="ECO:0000313" key="6">
    <source>
        <dbReference type="Proteomes" id="UP000677918"/>
    </source>
</evidence>
<dbReference type="Pfam" id="PF00005">
    <property type="entry name" value="ABC_tran"/>
    <property type="match status" value="1"/>
</dbReference>
<dbReference type="InterPro" id="IPR051782">
    <property type="entry name" value="ABC_Transporter_VariousFunc"/>
</dbReference>
<keyword evidence="2" id="KW-0547">Nucleotide-binding</keyword>
<dbReference type="SMART" id="SM00382">
    <property type="entry name" value="AAA"/>
    <property type="match status" value="1"/>
</dbReference>
<keyword evidence="6" id="KW-1185">Reference proteome</keyword>